<dbReference type="GO" id="GO:0008360">
    <property type="term" value="P:regulation of cell shape"/>
    <property type="evidence" value="ECO:0007669"/>
    <property type="project" value="UniProtKB-KW"/>
</dbReference>
<dbReference type="Proteomes" id="UP000886874">
    <property type="component" value="Unassembled WGS sequence"/>
</dbReference>
<evidence type="ECO:0000259" key="17">
    <source>
        <dbReference type="PROSITE" id="PS51387"/>
    </source>
</evidence>
<feature type="active site" description="Proton donor" evidence="16">
    <location>
        <position position="224"/>
    </location>
</feature>
<dbReference type="Gene3D" id="3.90.78.10">
    <property type="entry name" value="UDP-N-acetylenolpyruvoylglucosamine reductase, C-terminal domain"/>
    <property type="match status" value="1"/>
</dbReference>
<dbReference type="Gene3D" id="3.30.43.10">
    <property type="entry name" value="Uridine Diphospho-n-acetylenolpyruvylglucosamine Reductase, domain 2"/>
    <property type="match status" value="1"/>
</dbReference>
<dbReference type="InterPro" id="IPR003170">
    <property type="entry name" value="MurB"/>
</dbReference>
<dbReference type="Pfam" id="PF01565">
    <property type="entry name" value="FAD_binding_4"/>
    <property type="match status" value="1"/>
</dbReference>
<dbReference type="PANTHER" id="PTHR21071:SF4">
    <property type="entry name" value="UDP-N-ACETYLENOLPYRUVOYLGLUCOSAMINE REDUCTASE"/>
    <property type="match status" value="1"/>
</dbReference>
<keyword evidence="12 16" id="KW-0560">Oxidoreductase</keyword>
<gene>
    <name evidence="16 18" type="primary">murB</name>
    <name evidence="18" type="ORF">IAA67_08425</name>
</gene>
<accession>A0A9D1CQC2</accession>
<dbReference type="GO" id="GO:0071949">
    <property type="term" value="F:FAD binding"/>
    <property type="evidence" value="ECO:0007669"/>
    <property type="project" value="InterPro"/>
</dbReference>
<comment type="catalytic activity">
    <reaction evidence="15 16">
        <text>UDP-N-acetyl-alpha-D-muramate + NADP(+) = UDP-N-acetyl-3-O-(1-carboxyvinyl)-alpha-D-glucosamine + NADPH + H(+)</text>
        <dbReference type="Rhea" id="RHEA:12248"/>
        <dbReference type="ChEBI" id="CHEBI:15378"/>
        <dbReference type="ChEBI" id="CHEBI:57783"/>
        <dbReference type="ChEBI" id="CHEBI:58349"/>
        <dbReference type="ChEBI" id="CHEBI:68483"/>
        <dbReference type="ChEBI" id="CHEBI:70757"/>
        <dbReference type="EC" id="1.3.1.98"/>
    </reaction>
</comment>
<evidence type="ECO:0000313" key="19">
    <source>
        <dbReference type="Proteomes" id="UP000886874"/>
    </source>
</evidence>
<feature type="active site" evidence="16">
    <location>
        <position position="294"/>
    </location>
</feature>
<keyword evidence="14 16" id="KW-0961">Cell wall biogenesis/degradation</keyword>
<keyword evidence="8 16" id="KW-0274">FAD</keyword>
<evidence type="ECO:0000256" key="14">
    <source>
        <dbReference type="ARBA" id="ARBA00023316"/>
    </source>
</evidence>
<feature type="active site" evidence="16">
    <location>
        <position position="174"/>
    </location>
</feature>
<dbReference type="GO" id="GO:0071555">
    <property type="term" value="P:cell wall organization"/>
    <property type="evidence" value="ECO:0007669"/>
    <property type="project" value="UniProtKB-KW"/>
</dbReference>
<evidence type="ECO:0000256" key="4">
    <source>
        <dbReference type="ARBA" id="ARBA00004752"/>
    </source>
</evidence>
<evidence type="ECO:0000313" key="18">
    <source>
        <dbReference type="EMBL" id="HIQ70339.1"/>
    </source>
</evidence>
<dbReference type="GO" id="GO:0005829">
    <property type="term" value="C:cytosol"/>
    <property type="evidence" value="ECO:0007669"/>
    <property type="project" value="TreeGrafter"/>
</dbReference>
<comment type="function">
    <text evidence="2 16">Cell wall formation.</text>
</comment>
<evidence type="ECO:0000256" key="5">
    <source>
        <dbReference type="ARBA" id="ARBA00022490"/>
    </source>
</evidence>
<keyword evidence="13 16" id="KW-0131">Cell cycle</keyword>
<keyword evidence="6 16" id="KW-0132">Cell division</keyword>
<dbReference type="SUPFAM" id="SSF56176">
    <property type="entry name" value="FAD-binding/transporter-associated domain-like"/>
    <property type="match status" value="1"/>
</dbReference>
<dbReference type="EC" id="1.3.1.98" evidence="16"/>
<dbReference type="InterPro" id="IPR011601">
    <property type="entry name" value="MurB_C"/>
</dbReference>
<dbReference type="InterPro" id="IPR016169">
    <property type="entry name" value="FAD-bd_PCMH_sub2"/>
</dbReference>
<comment type="pathway">
    <text evidence="4 16">Cell wall biogenesis; peptidoglycan biosynthesis.</text>
</comment>
<dbReference type="InterPro" id="IPR036318">
    <property type="entry name" value="FAD-bd_PCMH-like_sf"/>
</dbReference>
<dbReference type="PANTHER" id="PTHR21071">
    <property type="entry name" value="UDP-N-ACETYLENOLPYRUVOYLGLUCOSAMINE REDUCTASE"/>
    <property type="match status" value="1"/>
</dbReference>
<keyword evidence="10 16" id="KW-0133">Cell shape</keyword>
<name>A0A9D1CQC2_9FIRM</name>
<dbReference type="EMBL" id="DVFN01000120">
    <property type="protein sequence ID" value="HIQ70339.1"/>
    <property type="molecule type" value="Genomic_DNA"/>
</dbReference>
<dbReference type="InterPro" id="IPR006094">
    <property type="entry name" value="Oxid_FAD_bind_N"/>
</dbReference>
<sequence length="309" mass="32593">MQTDFLSNLRRAFPALKLLEAEPLSGHTTFRIGGPAPMAFPSDAGVMAAVYRFCLERGVRPLILGAGSNVLAPDSGLNRLVLCTREMTGLTAQGTVLTAECGVLLSRLASFARDQGLTGLEFAHGIPGTVGGGIYMNAGAYGGELKDAAIWTEALLPDGTLWRAEGEDQGFGYRNSAFQRRGAVILRAAFRLTPGDPDAIAETMRDLSQRRRASQPLDLPSAGSTFKRPQSGYAAALIEGAGLKGKGVGAAAVSEKHAGFVVNLGGATEADVLATMELVRQTVLEQSGVTLEPEVRLWGMETEEPSCNL</sequence>
<evidence type="ECO:0000256" key="8">
    <source>
        <dbReference type="ARBA" id="ARBA00022827"/>
    </source>
</evidence>
<keyword evidence="11 16" id="KW-0573">Peptidoglycan synthesis</keyword>
<evidence type="ECO:0000256" key="16">
    <source>
        <dbReference type="HAMAP-Rule" id="MF_00037"/>
    </source>
</evidence>
<comment type="caution">
    <text evidence="18">The sequence shown here is derived from an EMBL/GenBank/DDBJ whole genome shotgun (WGS) entry which is preliminary data.</text>
</comment>
<dbReference type="GO" id="GO:0008762">
    <property type="term" value="F:UDP-N-acetylmuramate dehydrogenase activity"/>
    <property type="evidence" value="ECO:0007669"/>
    <property type="project" value="UniProtKB-UniRule"/>
</dbReference>
<proteinExistence type="inferred from homology"/>
<keyword evidence="9 16" id="KW-0521">NADP</keyword>
<evidence type="ECO:0000256" key="10">
    <source>
        <dbReference type="ARBA" id="ARBA00022960"/>
    </source>
</evidence>
<reference evidence="18" key="1">
    <citation type="submission" date="2020-10" db="EMBL/GenBank/DDBJ databases">
        <authorList>
            <person name="Gilroy R."/>
        </authorList>
    </citation>
    <scope>NUCLEOTIDE SEQUENCE</scope>
    <source>
        <strain evidence="18">ChiSjej2B20-13462</strain>
    </source>
</reference>
<organism evidence="18 19">
    <name type="scientific">Candidatus Avoscillospira stercorigallinarum</name>
    <dbReference type="NCBI Taxonomy" id="2840708"/>
    <lineage>
        <taxon>Bacteria</taxon>
        <taxon>Bacillati</taxon>
        <taxon>Bacillota</taxon>
        <taxon>Clostridia</taxon>
        <taxon>Eubacteriales</taxon>
        <taxon>Oscillospiraceae</taxon>
        <taxon>Oscillospiraceae incertae sedis</taxon>
        <taxon>Candidatus Avoscillospira</taxon>
    </lineage>
</organism>
<comment type="cofactor">
    <cofactor evidence="1 16">
        <name>FAD</name>
        <dbReference type="ChEBI" id="CHEBI:57692"/>
    </cofactor>
</comment>
<keyword evidence="7 16" id="KW-0285">Flavoprotein</keyword>
<comment type="subcellular location">
    <subcellularLocation>
        <location evidence="3 16">Cytoplasm</location>
    </subcellularLocation>
</comment>
<evidence type="ECO:0000256" key="2">
    <source>
        <dbReference type="ARBA" id="ARBA00003921"/>
    </source>
</evidence>
<dbReference type="NCBIfam" id="NF010480">
    <property type="entry name" value="PRK13905.1"/>
    <property type="match status" value="1"/>
</dbReference>
<evidence type="ECO:0000256" key="6">
    <source>
        <dbReference type="ARBA" id="ARBA00022618"/>
    </source>
</evidence>
<dbReference type="InterPro" id="IPR016167">
    <property type="entry name" value="FAD-bd_PCMH_sub1"/>
</dbReference>
<evidence type="ECO:0000256" key="15">
    <source>
        <dbReference type="ARBA" id="ARBA00048914"/>
    </source>
</evidence>
<evidence type="ECO:0000256" key="11">
    <source>
        <dbReference type="ARBA" id="ARBA00022984"/>
    </source>
</evidence>
<evidence type="ECO:0000256" key="9">
    <source>
        <dbReference type="ARBA" id="ARBA00022857"/>
    </source>
</evidence>
<dbReference type="InterPro" id="IPR036635">
    <property type="entry name" value="MurB_C_sf"/>
</dbReference>
<dbReference type="AlphaFoldDB" id="A0A9D1CQC2"/>
<evidence type="ECO:0000256" key="3">
    <source>
        <dbReference type="ARBA" id="ARBA00004496"/>
    </source>
</evidence>
<evidence type="ECO:0000256" key="7">
    <source>
        <dbReference type="ARBA" id="ARBA00022630"/>
    </source>
</evidence>
<dbReference type="SUPFAM" id="SSF56194">
    <property type="entry name" value="Uridine diphospho-N-Acetylenolpyruvylglucosamine reductase, MurB, C-terminal domain"/>
    <property type="match status" value="1"/>
</dbReference>
<dbReference type="PROSITE" id="PS51387">
    <property type="entry name" value="FAD_PCMH"/>
    <property type="match status" value="1"/>
</dbReference>
<protein>
    <recommendedName>
        <fullName evidence="16">UDP-N-acetylenolpyruvoylglucosamine reductase</fullName>
        <ecNumber evidence="16">1.3.1.98</ecNumber>
    </recommendedName>
    <alternativeName>
        <fullName evidence="16">UDP-N-acetylmuramate dehydrogenase</fullName>
    </alternativeName>
</protein>
<evidence type="ECO:0000256" key="13">
    <source>
        <dbReference type="ARBA" id="ARBA00023306"/>
    </source>
</evidence>
<evidence type="ECO:0000256" key="12">
    <source>
        <dbReference type="ARBA" id="ARBA00023002"/>
    </source>
</evidence>
<comment type="similarity">
    <text evidence="16">Belongs to the MurB family.</text>
</comment>
<dbReference type="HAMAP" id="MF_00037">
    <property type="entry name" value="MurB"/>
    <property type="match status" value="1"/>
</dbReference>
<evidence type="ECO:0000256" key="1">
    <source>
        <dbReference type="ARBA" id="ARBA00001974"/>
    </source>
</evidence>
<dbReference type="GO" id="GO:0009252">
    <property type="term" value="P:peptidoglycan biosynthetic process"/>
    <property type="evidence" value="ECO:0007669"/>
    <property type="project" value="UniProtKB-UniRule"/>
</dbReference>
<dbReference type="NCBIfam" id="TIGR00179">
    <property type="entry name" value="murB"/>
    <property type="match status" value="1"/>
</dbReference>
<keyword evidence="5 16" id="KW-0963">Cytoplasm</keyword>
<dbReference type="GO" id="GO:0051301">
    <property type="term" value="P:cell division"/>
    <property type="evidence" value="ECO:0007669"/>
    <property type="project" value="UniProtKB-KW"/>
</dbReference>
<dbReference type="Pfam" id="PF02873">
    <property type="entry name" value="MurB_C"/>
    <property type="match status" value="1"/>
</dbReference>
<feature type="domain" description="FAD-binding PCMH-type" evidence="17">
    <location>
        <begin position="31"/>
        <end position="195"/>
    </location>
</feature>
<dbReference type="Gene3D" id="3.30.465.10">
    <property type="match status" value="1"/>
</dbReference>
<dbReference type="InterPro" id="IPR016166">
    <property type="entry name" value="FAD-bd_PCMH"/>
</dbReference>
<reference evidence="18" key="2">
    <citation type="journal article" date="2021" name="PeerJ">
        <title>Extensive microbial diversity within the chicken gut microbiome revealed by metagenomics and culture.</title>
        <authorList>
            <person name="Gilroy R."/>
            <person name="Ravi A."/>
            <person name="Getino M."/>
            <person name="Pursley I."/>
            <person name="Horton D.L."/>
            <person name="Alikhan N.F."/>
            <person name="Baker D."/>
            <person name="Gharbi K."/>
            <person name="Hall N."/>
            <person name="Watson M."/>
            <person name="Adriaenssens E.M."/>
            <person name="Foster-Nyarko E."/>
            <person name="Jarju S."/>
            <person name="Secka A."/>
            <person name="Antonio M."/>
            <person name="Oren A."/>
            <person name="Chaudhuri R.R."/>
            <person name="La Ragione R."/>
            <person name="Hildebrand F."/>
            <person name="Pallen M.J."/>
        </authorList>
    </citation>
    <scope>NUCLEOTIDE SEQUENCE</scope>
    <source>
        <strain evidence="18">ChiSjej2B20-13462</strain>
    </source>
</reference>